<evidence type="ECO:0000313" key="2">
    <source>
        <dbReference type="Proteomes" id="UP000607653"/>
    </source>
</evidence>
<dbReference type="EMBL" id="DUZY01000001">
    <property type="protein sequence ID" value="DAD20161.1"/>
    <property type="molecule type" value="Genomic_DNA"/>
</dbReference>
<name>A0A822XLT5_NELNU</name>
<reference evidence="1 2" key="1">
    <citation type="journal article" date="2020" name="Mol. Biol. Evol.">
        <title>Distinct Expression and Methylation Patterns for Genes with Different Fates following a Single Whole-Genome Duplication in Flowering Plants.</title>
        <authorList>
            <person name="Shi T."/>
            <person name="Rahmani R.S."/>
            <person name="Gugger P.F."/>
            <person name="Wang M."/>
            <person name="Li H."/>
            <person name="Zhang Y."/>
            <person name="Li Z."/>
            <person name="Wang Q."/>
            <person name="Van de Peer Y."/>
            <person name="Marchal K."/>
            <person name="Chen J."/>
        </authorList>
    </citation>
    <scope>NUCLEOTIDE SEQUENCE [LARGE SCALE GENOMIC DNA]</scope>
    <source>
        <tissue evidence="1">Leaf</tissue>
    </source>
</reference>
<dbReference type="Proteomes" id="UP000607653">
    <property type="component" value="Unassembled WGS sequence"/>
</dbReference>
<organism evidence="1 2">
    <name type="scientific">Nelumbo nucifera</name>
    <name type="common">Sacred lotus</name>
    <dbReference type="NCBI Taxonomy" id="4432"/>
    <lineage>
        <taxon>Eukaryota</taxon>
        <taxon>Viridiplantae</taxon>
        <taxon>Streptophyta</taxon>
        <taxon>Embryophyta</taxon>
        <taxon>Tracheophyta</taxon>
        <taxon>Spermatophyta</taxon>
        <taxon>Magnoliopsida</taxon>
        <taxon>Proteales</taxon>
        <taxon>Nelumbonaceae</taxon>
        <taxon>Nelumbo</taxon>
    </lineage>
</organism>
<evidence type="ECO:0000313" key="1">
    <source>
        <dbReference type="EMBL" id="DAD20161.1"/>
    </source>
</evidence>
<dbReference type="InterPro" id="IPR027902">
    <property type="entry name" value="DUF4487"/>
</dbReference>
<dbReference type="AlphaFoldDB" id="A0A822XLT5"/>
<protein>
    <submittedName>
        <fullName evidence="1">Uncharacterized protein</fullName>
    </submittedName>
</protein>
<accession>A0A822XLT5</accession>
<dbReference type="PANTHER" id="PTHR36702">
    <property type="entry name" value="HOLLIDAY JUNCTION RESOLVASE"/>
    <property type="match status" value="1"/>
</dbReference>
<keyword evidence="2" id="KW-1185">Reference proteome</keyword>
<sequence length="1008" mass="112491">MEGERATGDLQSLLQAIRASEVVENRIKLINQLAHVDLQEKSDLPSLVECLSTLWEEFTCLDASQCMLNKTILNVAVKYLELDISGCLGQILALGTKASIWCGKHIKMTLISSEDPQDEEHDNVFFQLVVDLLSFSTSSFSALTKLPVPQEKVIILMVEKFVSEQLSLMKASISEFKRIPSIASEVLKVTQVVIDAVVRLCRAYSEVLNWDSCNVRTEQDNGSTDRENNDTVNHVINIIGLTIESLYKLGILAANGGGSMVTILNVSWKGVVTLLQLGKGVLASKVNVADVMLSLISLATESLRCAAEAWFATLDETIAITEARRTFLPVKFYLINAVRISSQYPFQALNVYREISRCILIITSFGISLSRENHLKAASKALGELLEPTSSLLLHTLLCSAEVEPESKFKILDWLFMGESDSSNMVSEETITNTRTSIVEMLSMDIEDIPKARNLMLGRVALFLNLLKSSVDFEEDLELLMSRKLDWLLGSLMEENVYSSVLVLHIPMVYGSESTVELSSILHALKTFMIVTSSGPTWGVVETFLLENLLHSHFLCREIIMELWCFVVRHAEIDMVNDIFNKLYLLFKLVASSEPSLMPNSALRKMAGSICMLVSYATKFMIDKIYNTFASEDGSQLSSIMCIALLMEGFPLDFLSENLKKIAIKRITTAYVDFIERNIENIQFDSLSRSCISNVLGAPIYALSSASHCLQINSSDIDFKTLKFTVALVRGYANATNNFMKDCCSKLLSQMLRVISQMKHLYSSDGMEEVVLELKNLFVSEITALDTRLYQCKPELASFMASMGHMELAEGEGSAKCSDVWELYHLLLREQHWALVHLTITAFGYFAARTSCNQLWRFVPQDAALSFNIETGSEANEETFMSELKAFLEKEVALLVATPSIEQLGLLAKEGLMLKETVNRISSVNPLDLGSEIMKVDEEIQATKKRKIPDRISEGMTLLQNGLKAMGDGLALWRKQHSDSRELQDKFSTHLSCLEDALAQLADLADTE</sequence>
<dbReference type="PANTHER" id="PTHR36702:SF1">
    <property type="entry name" value="HOLLIDAY JUNCTION RESOLVASE"/>
    <property type="match status" value="1"/>
</dbReference>
<dbReference type="Pfam" id="PF14868">
    <property type="entry name" value="DUF4487"/>
    <property type="match status" value="1"/>
</dbReference>
<gene>
    <name evidence="1" type="ORF">HUJ06_021624</name>
</gene>
<proteinExistence type="predicted"/>
<comment type="caution">
    <text evidence="1">The sequence shown here is derived from an EMBL/GenBank/DDBJ whole genome shotgun (WGS) entry which is preliminary data.</text>
</comment>